<proteinExistence type="predicted"/>
<feature type="compositionally biased region" description="Low complexity" evidence="1">
    <location>
        <begin position="278"/>
        <end position="296"/>
    </location>
</feature>
<protein>
    <submittedName>
        <fullName evidence="2">Uncharacterized protein</fullName>
    </submittedName>
</protein>
<evidence type="ECO:0000313" key="2">
    <source>
        <dbReference type="EMBL" id="KAH7021751.1"/>
    </source>
</evidence>
<accession>A0ABQ8FSK9</accession>
<feature type="region of interest" description="Disordered" evidence="1">
    <location>
        <begin position="512"/>
        <end position="642"/>
    </location>
</feature>
<organism evidence="2 3">
    <name type="scientific">Macrophomina phaseolina</name>
    <dbReference type="NCBI Taxonomy" id="35725"/>
    <lineage>
        <taxon>Eukaryota</taxon>
        <taxon>Fungi</taxon>
        <taxon>Dikarya</taxon>
        <taxon>Ascomycota</taxon>
        <taxon>Pezizomycotina</taxon>
        <taxon>Dothideomycetes</taxon>
        <taxon>Dothideomycetes incertae sedis</taxon>
        <taxon>Botryosphaeriales</taxon>
        <taxon>Botryosphaeriaceae</taxon>
        <taxon>Macrophomina</taxon>
    </lineage>
</organism>
<feature type="region of interest" description="Disordered" evidence="1">
    <location>
        <begin position="206"/>
        <end position="228"/>
    </location>
</feature>
<feature type="compositionally biased region" description="Polar residues" evidence="1">
    <location>
        <begin position="537"/>
        <end position="556"/>
    </location>
</feature>
<feature type="compositionally biased region" description="Basic and acidic residues" evidence="1">
    <location>
        <begin position="593"/>
        <end position="605"/>
    </location>
</feature>
<feature type="compositionally biased region" description="Polar residues" evidence="1">
    <location>
        <begin position="445"/>
        <end position="459"/>
    </location>
</feature>
<evidence type="ECO:0000313" key="3">
    <source>
        <dbReference type="Proteomes" id="UP000774617"/>
    </source>
</evidence>
<feature type="region of interest" description="Disordered" evidence="1">
    <location>
        <begin position="444"/>
        <end position="484"/>
    </location>
</feature>
<evidence type="ECO:0000256" key="1">
    <source>
        <dbReference type="SAM" id="MobiDB-lite"/>
    </source>
</evidence>
<name>A0ABQ8FSK9_9PEZI</name>
<dbReference type="Proteomes" id="UP000774617">
    <property type="component" value="Unassembled WGS sequence"/>
</dbReference>
<comment type="caution">
    <text evidence="2">The sequence shown here is derived from an EMBL/GenBank/DDBJ whole genome shotgun (WGS) entry which is preliminary data.</text>
</comment>
<feature type="region of interest" description="Disordered" evidence="1">
    <location>
        <begin position="272"/>
        <end position="297"/>
    </location>
</feature>
<keyword evidence="3" id="KW-1185">Reference proteome</keyword>
<gene>
    <name evidence="2" type="ORF">B0J12DRAFT_391454</name>
</gene>
<sequence length="642" mass="70508">MPSRRRIGASGSIFENHAIVAQENTMHGVWTQCLLSVKFDQARTQGMVSLRLVAGFDEVDAKHVTLWLSPEIFQRLEAGFDPERIPISIKQHLSRNVSFQSYDNILILSLALNAPGRLITPHDATVLTPISEYQTRARNFQSLCRSTQLLLYIPIPNLPEPRRTALEQFIDLGATGTLAPLPTDFSRIQSRRDGREATWEIFNIPELPPSYGQQTEPATLKRAREESPTNQTGAFLKRLAGDFGAVSPGAPAYVSNSDSDTDFSHLLSPLRPSLAATSPHSGSAQPAAAAHNAPQGKLLHATPPGLLREMLPGVLREMLPELVRACLWNLLPDALNHLLFPAPPSSQDSEKSSCDVFVDRVVEPVVVRHLPQVVRDYIELEDPLEDYMGAADVEIKEASYNAVLEIKEAKEEGIAEIKQAETDVVERLTGVDWNVIGKEIMGLTPSEQSYSEQSNSGTGMTAARQDHSEQEGGREEVEDEGPGEHLGIEHRIYASEAQGGNRFFSRTGLRYGSQATTTDETESPGRPSSEALRVRSESSYGSRNTTRQNSRTSSLDLQAPASDRSVQPMESGKEVGLDMGSRRNSNDNIDVGEADRDEREDRGENEGLPGTQQGELFGMAWADSWTYGTTEPDTESDPSRAG</sequence>
<reference evidence="2 3" key="1">
    <citation type="journal article" date="2021" name="Nat. Commun.">
        <title>Genetic determinants of endophytism in the Arabidopsis root mycobiome.</title>
        <authorList>
            <person name="Mesny F."/>
            <person name="Miyauchi S."/>
            <person name="Thiergart T."/>
            <person name="Pickel B."/>
            <person name="Atanasova L."/>
            <person name="Karlsson M."/>
            <person name="Huettel B."/>
            <person name="Barry K.W."/>
            <person name="Haridas S."/>
            <person name="Chen C."/>
            <person name="Bauer D."/>
            <person name="Andreopoulos W."/>
            <person name="Pangilinan J."/>
            <person name="LaButti K."/>
            <person name="Riley R."/>
            <person name="Lipzen A."/>
            <person name="Clum A."/>
            <person name="Drula E."/>
            <person name="Henrissat B."/>
            <person name="Kohler A."/>
            <person name="Grigoriev I.V."/>
            <person name="Martin F.M."/>
            <person name="Hacquard S."/>
        </authorList>
    </citation>
    <scope>NUCLEOTIDE SEQUENCE [LARGE SCALE GENOMIC DNA]</scope>
    <source>
        <strain evidence="2 3">MPI-SDFR-AT-0080</strain>
    </source>
</reference>
<feature type="compositionally biased region" description="Basic and acidic residues" evidence="1">
    <location>
        <begin position="571"/>
        <end position="585"/>
    </location>
</feature>
<dbReference type="EMBL" id="JAGTJR010000064">
    <property type="protein sequence ID" value="KAH7021751.1"/>
    <property type="molecule type" value="Genomic_DNA"/>
</dbReference>
<feature type="compositionally biased region" description="Basic and acidic residues" evidence="1">
    <location>
        <begin position="464"/>
        <end position="475"/>
    </location>
</feature>